<dbReference type="AlphaFoldDB" id="A0A3N9ULP3"/>
<dbReference type="SUPFAM" id="SSF53187">
    <property type="entry name" value="Zn-dependent exopeptidases"/>
    <property type="match status" value="1"/>
</dbReference>
<evidence type="ECO:0000313" key="4">
    <source>
        <dbReference type="Proteomes" id="UP000274033"/>
    </source>
</evidence>
<evidence type="ECO:0000256" key="1">
    <source>
        <dbReference type="SAM" id="MobiDB-lite"/>
    </source>
</evidence>
<dbReference type="PANTHER" id="PTHR30404:SF8">
    <property type="entry name" value="AUTOLYSIN PH-RELATED"/>
    <property type="match status" value="1"/>
</dbReference>
<dbReference type="InterPro" id="IPR002508">
    <property type="entry name" value="MurNAc-LAA_cat"/>
</dbReference>
<comment type="caution">
    <text evidence="3">The sequence shown here is derived from an EMBL/GenBank/DDBJ whole genome shotgun (WGS) entry which is preliminary data.</text>
</comment>
<evidence type="ECO:0000313" key="3">
    <source>
        <dbReference type="EMBL" id="RQW73452.1"/>
    </source>
</evidence>
<protein>
    <submittedName>
        <fullName evidence="3">N-acetylmuramoyl-L-alanine amidase</fullName>
    </submittedName>
</protein>
<dbReference type="GO" id="GO:0030288">
    <property type="term" value="C:outer membrane-bounded periplasmic space"/>
    <property type="evidence" value="ECO:0007669"/>
    <property type="project" value="TreeGrafter"/>
</dbReference>
<dbReference type="EMBL" id="RRCT01000020">
    <property type="protein sequence ID" value="RQW73452.1"/>
    <property type="molecule type" value="Genomic_DNA"/>
</dbReference>
<sequence length="283" mass="31236">MEAKRMSQITISPGHYGPGTAARDLIDEGTETRKVVDRVVELLKNEKIAVNKVVDTQSTSQSQNLNYLVSAHNRTQRKLDVSIHFNSSGERTTKGLGTEVLYVNENLKDFASKVSKAISVASGLKNRGRKKRTELFFLNNTEEPAILIEVCFVNSTVDVNLYHTQFEKICRAIADELIRFVKPNYEPKPAKSPQQNVSDGGNYSLPQIHKSGGVVGGFTSPSLVSRLEAILQNEKLLQDILQKGVDEKVFMASWLDKLKAGTLTTSDLLGLCALIVEKELSGT</sequence>
<organism evidence="3 4">
    <name type="scientific">Lysinibacillus composti</name>
    <dbReference type="NCBI Taxonomy" id="720633"/>
    <lineage>
        <taxon>Bacteria</taxon>
        <taxon>Bacillati</taxon>
        <taxon>Bacillota</taxon>
        <taxon>Bacilli</taxon>
        <taxon>Bacillales</taxon>
        <taxon>Bacillaceae</taxon>
        <taxon>Lysinibacillus</taxon>
    </lineage>
</organism>
<gene>
    <name evidence="3" type="ORF">EBB45_16395</name>
</gene>
<dbReference type="SMART" id="SM00646">
    <property type="entry name" value="Ami_3"/>
    <property type="match status" value="1"/>
</dbReference>
<feature type="domain" description="MurNAc-LAA" evidence="2">
    <location>
        <begin position="69"/>
        <end position="178"/>
    </location>
</feature>
<proteinExistence type="predicted"/>
<dbReference type="GO" id="GO:0008745">
    <property type="term" value="F:N-acetylmuramoyl-L-alanine amidase activity"/>
    <property type="evidence" value="ECO:0007669"/>
    <property type="project" value="InterPro"/>
</dbReference>
<evidence type="ECO:0000259" key="2">
    <source>
        <dbReference type="SMART" id="SM00646"/>
    </source>
</evidence>
<dbReference type="Gene3D" id="3.40.630.40">
    <property type="entry name" value="Zn-dependent exopeptidases"/>
    <property type="match status" value="1"/>
</dbReference>
<dbReference type="CDD" id="cd02696">
    <property type="entry name" value="MurNAc-LAA"/>
    <property type="match status" value="1"/>
</dbReference>
<accession>A0A3N9ULP3</accession>
<keyword evidence="4" id="KW-1185">Reference proteome</keyword>
<name>A0A3N9ULP3_9BACI</name>
<dbReference type="Pfam" id="PF01520">
    <property type="entry name" value="Amidase_3"/>
    <property type="match status" value="1"/>
</dbReference>
<dbReference type="Proteomes" id="UP000274033">
    <property type="component" value="Unassembled WGS sequence"/>
</dbReference>
<dbReference type="PANTHER" id="PTHR30404">
    <property type="entry name" value="N-ACETYLMURAMOYL-L-ALANINE AMIDASE"/>
    <property type="match status" value="1"/>
</dbReference>
<dbReference type="InterPro" id="IPR050695">
    <property type="entry name" value="N-acetylmuramoyl_amidase_3"/>
</dbReference>
<reference evidence="3 4" key="1">
    <citation type="journal article" date="2013" name="J. Microbiol.">
        <title>Lysinibacillus chungkukjangi sp. nov., isolated from Chungkukjang, Korean fermented soybean food.</title>
        <authorList>
            <person name="Kim S.J."/>
            <person name="Jang Y.H."/>
            <person name="Hamada M."/>
            <person name="Ahn J.H."/>
            <person name="Weon H.Y."/>
            <person name="Suzuki K."/>
            <person name="Whang K.S."/>
            <person name="Kwon S.W."/>
        </authorList>
    </citation>
    <scope>NUCLEOTIDE SEQUENCE [LARGE SCALE GENOMIC DNA]</scope>
    <source>
        <strain evidence="3 4">MCCC 1A12701</strain>
    </source>
</reference>
<feature type="region of interest" description="Disordered" evidence="1">
    <location>
        <begin position="1"/>
        <end position="20"/>
    </location>
</feature>
<dbReference type="GO" id="GO:0009253">
    <property type="term" value="P:peptidoglycan catabolic process"/>
    <property type="evidence" value="ECO:0007669"/>
    <property type="project" value="InterPro"/>
</dbReference>